<evidence type="ECO:0000313" key="4">
    <source>
        <dbReference type="Proteomes" id="UP000198781"/>
    </source>
</evidence>
<feature type="region of interest" description="Disordered" evidence="1">
    <location>
        <begin position="272"/>
        <end position="315"/>
    </location>
</feature>
<keyword evidence="3" id="KW-0282">Flagellum</keyword>
<dbReference type="Proteomes" id="UP000198781">
    <property type="component" value="Unassembled WGS sequence"/>
</dbReference>
<feature type="region of interest" description="Disordered" evidence="1">
    <location>
        <begin position="1"/>
        <end position="35"/>
    </location>
</feature>
<dbReference type="CDD" id="cd17470">
    <property type="entry name" value="T3SS_Flik_C"/>
    <property type="match status" value="1"/>
</dbReference>
<dbReference type="RefSeq" id="WP_271466420.1">
    <property type="nucleotide sequence ID" value="NZ_JAMBTK010000055.1"/>
</dbReference>
<keyword evidence="3" id="KW-0966">Cell projection</keyword>
<feature type="compositionally biased region" description="Basic and acidic residues" evidence="1">
    <location>
        <begin position="414"/>
        <end position="426"/>
    </location>
</feature>
<dbReference type="InterPro" id="IPR021136">
    <property type="entry name" value="Flagellar_hook_control-like_C"/>
</dbReference>
<accession>A0A1G7DAE3</accession>
<feature type="compositionally biased region" description="Polar residues" evidence="1">
    <location>
        <begin position="427"/>
        <end position="436"/>
    </location>
</feature>
<sequence length="458" mass="45084">MEPTRINSSHTAHETRGARAAGKAGTSAQDGTQQAAGQGGFSLLLAAMDTQATDVAPGSLTADAGAGLSPLSMTADAAALPVSGDPATLAALQGALPGQLSVQAQGALPAQGSASQGIVGQSLSAASLASISTPWHTAFSSLMDSGSLVGQTAWMDRATDLSDAPAPTAPGAAPYKGLQARLSSAAGSAMGLDTTGGAVGASALRSALGKEDRKLSSAEMPSVLASAVASIAPDRRDGAGAAGGPAFARGTSDALSPAPVAGVLAEAVAFRSERGGEQGSGNPSSQGGASGAEGGMGFSMGDAPIATDGTGVLADPSQVGAEDQIAEQVAYWVHQNTQNAELTIDRDGQPVEVMVSLSGNEAHVTFRSDQAQTREWLDASAAQLRDLLRGEGLELSGVTVGQSGSEGASASAGDGRRSPPDRDGTARHTQVQAATGVSVNGLGMKSTAASTRALDVFA</sequence>
<feature type="region of interest" description="Disordered" evidence="1">
    <location>
        <begin position="397"/>
        <end position="436"/>
    </location>
</feature>
<dbReference type="Gene3D" id="3.30.750.140">
    <property type="match status" value="1"/>
</dbReference>
<dbReference type="InterPro" id="IPR038610">
    <property type="entry name" value="FliK-like_C_sf"/>
</dbReference>
<proteinExistence type="predicted"/>
<keyword evidence="4" id="KW-1185">Reference proteome</keyword>
<evidence type="ECO:0000256" key="1">
    <source>
        <dbReference type="SAM" id="MobiDB-lite"/>
    </source>
</evidence>
<keyword evidence="3" id="KW-0969">Cilium</keyword>
<dbReference type="Pfam" id="PF02120">
    <property type="entry name" value="Flg_hook"/>
    <property type="match status" value="1"/>
</dbReference>
<gene>
    <name evidence="3" type="ORF">SAMN05192589_11860</name>
</gene>
<dbReference type="EMBL" id="FMZC01000018">
    <property type="protein sequence ID" value="SDE47960.1"/>
    <property type="molecule type" value="Genomic_DNA"/>
</dbReference>
<reference evidence="3 4" key="1">
    <citation type="submission" date="2016-10" db="EMBL/GenBank/DDBJ databases">
        <authorList>
            <person name="de Groot N.N."/>
        </authorList>
    </citation>
    <scope>NUCLEOTIDE SEQUENCE [LARGE SCALE GENOMIC DNA]</scope>
    <source>
        <strain evidence="3 4">DSM 16619</strain>
    </source>
</reference>
<protein>
    <submittedName>
        <fullName evidence="3">Flagellar hook-length control protein FliK</fullName>
    </submittedName>
</protein>
<dbReference type="AlphaFoldDB" id="A0A1G7DAE3"/>
<feature type="compositionally biased region" description="Polar residues" evidence="1">
    <location>
        <begin position="1"/>
        <end position="10"/>
    </location>
</feature>
<evidence type="ECO:0000313" key="3">
    <source>
        <dbReference type="EMBL" id="SDE47960.1"/>
    </source>
</evidence>
<feature type="compositionally biased region" description="Low complexity" evidence="1">
    <location>
        <begin position="401"/>
        <end position="413"/>
    </location>
</feature>
<feature type="compositionally biased region" description="Gly residues" evidence="1">
    <location>
        <begin position="288"/>
        <end position="298"/>
    </location>
</feature>
<dbReference type="STRING" id="187868.SAMN05192589_11860"/>
<evidence type="ECO:0000259" key="2">
    <source>
        <dbReference type="Pfam" id="PF02120"/>
    </source>
</evidence>
<feature type="compositionally biased region" description="Low complexity" evidence="1">
    <location>
        <begin position="18"/>
        <end position="35"/>
    </location>
</feature>
<organism evidence="3 4">
    <name type="scientific">Paracidovorax valerianellae</name>
    <dbReference type="NCBI Taxonomy" id="187868"/>
    <lineage>
        <taxon>Bacteria</taxon>
        <taxon>Pseudomonadati</taxon>
        <taxon>Pseudomonadota</taxon>
        <taxon>Betaproteobacteria</taxon>
        <taxon>Burkholderiales</taxon>
        <taxon>Comamonadaceae</taxon>
        <taxon>Paracidovorax</taxon>
    </lineage>
</organism>
<feature type="domain" description="Flagellar hook-length control protein-like C-terminal" evidence="2">
    <location>
        <begin position="327"/>
        <end position="407"/>
    </location>
</feature>
<name>A0A1G7DAE3_9BURK</name>